<evidence type="ECO:0000259" key="3">
    <source>
        <dbReference type="Pfam" id="PF04082"/>
    </source>
</evidence>
<dbReference type="PANTHER" id="PTHR47256:SF1">
    <property type="entry name" value="ZN(II)2CYS6 TRANSCRIPTION FACTOR (EUROFUNG)"/>
    <property type="match status" value="1"/>
</dbReference>
<evidence type="ECO:0000313" key="5">
    <source>
        <dbReference type="Proteomes" id="UP000799324"/>
    </source>
</evidence>
<proteinExistence type="predicted"/>
<reference evidence="4" key="1">
    <citation type="journal article" date="2020" name="Stud. Mycol.">
        <title>101 Dothideomycetes genomes: a test case for predicting lifestyles and emergence of pathogens.</title>
        <authorList>
            <person name="Haridas S."/>
            <person name="Albert R."/>
            <person name="Binder M."/>
            <person name="Bloem J."/>
            <person name="Labutti K."/>
            <person name="Salamov A."/>
            <person name="Andreopoulos B."/>
            <person name="Baker S."/>
            <person name="Barry K."/>
            <person name="Bills G."/>
            <person name="Bluhm B."/>
            <person name="Cannon C."/>
            <person name="Castanera R."/>
            <person name="Culley D."/>
            <person name="Daum C."/>
            <person name="Ezra D."/>
            <person name="Gonzalez J."/>
            <person name="Henrissat B."/>
            <person name="Kuo A."/>
            <person name="Liang C."/>
            <person name="Lipzen A."/>
            <person name="Lutzoni F."/>
            <person name="Magnuson J."/>
            <person name="Mondo S."/>
            <person name="Nolan M."/>
            <person name="Ohm R."/>
            <person name="Pangilinan J."/>
            <person name="Park H.-J."/>
            <person name="Ramirez L."/>
            <person name="Alfaro M."/>
            <person name="Sun H."/>
            <person name="Tritt A."/>
            <person name="Yoshinaga Y."/>
            <person name="Zwiers L.-H."/>
            <person name="Turgeon B."/>
            <person name="Goodwin S."/>
            <person name="Spatafora J."/>
            <person name="Crous P."/>
            <person name="Grigoriev I."/>
        </authorList>
    </citation>
    <scope>NUCLEOTIDE SEQUENCE</scope>
    <source>
        <strain evidence="4">CBS 122681</strain>
    </source>
</reference>
<protein>
    <submittedName>
        <fullName evidence="4">Putative C6 transcription factor</fullName>
    </submittedName>
</protein>
<dbReference type="PANTHER" id="PTHR47256">
    <property type="entry name" value="ZN(II)2CYS6 TRANSCRIPTION FACTOR (EUROFUNG)-RELATED"/>
    <property type="match status" value="1"/>
</dbReference>
<dbReference type="OrthoDB" id="426882at2759"/>
<gene>
    <name evidence="4" type="ORF">K491DRAFT_605240</name>
</gene>
<dbReference type="Pfam" id="PF04082">
    <property type="entry name" value="Fungal_trans"/>
    <property type="match status" value="1"/>
</dbReference>
<accession>A0A6A6SZ66</accession>
<dbReference type="Proteomes" id="UP000799324">
    <property type="component" value="Unassembled WGS sequence"/>
</dbReference>
<evidence type="ECO:0000313" key="4">
    <source>
        <dbReference type="EMBL" id="KAF2652241.1"/>
    </source>
</evidence>
<dbReference type="InterPro" id="IPR007219">
    <property type="entry name" value="XnlR_reg_dom"/>
</dbReference>
<dbReference type="EMBL" id="MU004406">
    <property type="protein sequence ID" value="KAF2652241.1"/>
    <property type="molecule type" value="Genomic_DNA"/>
</dbReference>
<feature type="domain" description="Xylanolytic transcriptional activator regulatory" evidence="3">
    <location>
        <begin position="223"/>
        <end position="389"/>
    </location>
</feature>
<evidence type="ECO:0000256" key="1">
    <source>
        <dbReference type="ARBA" id="ARBA00023242"/>
    </source>
</evidence>
<sequence length="662" mass="75078">MATSSRDSQRFRPLLPQLSPPIPSSPIPGRCHGNTVAGTQATSQRVKIRKPPYEQLFDLMRSAPEQDARDILKRLRSGVDVETLISHVADGDLLLQLSVAPETRYRYDFPYVSTMPASLVTNDNPYLQSFIYEAATIYPSPEQLEVPQQSPSSLEASPGPYPHGAELAKYGPIYQKPFQAAVVIEPLLSQVHISSWTSVCQDDELMRSLLSIWLHCEYHFTAALQKDLFLEDMAAQREDFCSSLLVNIILAYACICYPRFKNRAHYWDPQTLTYRFLAEAKRLWELEAGRPRITTIQAGLLFNVFYNLSGLDEVGQAYRIQAIALANSMHLFSSSAFQGQSAKIRNGMAYAAWALFNWETLVGFSFMFAPLLSKQPDWDLPDPSKDSQWYGEVWVKYPMSNHLLPLHFGQVFRATSSFRIIMNEVCQAAYSGDPGISLRQAREFLSRLKAWFGFLPECLTPKSIVLPGHLQLHMYYHHLILTIFRPLLDEELDQGPSPQHIVDDASRYLQTLIRLYYIRHGYEAMDLFIVIPLVLAAYDCLDAINEQTPPTQLESLRSTLILAAKGLYSQRMNHYLADALFRVIRGRMRPAEVSLFKGMMNLDEGELDKKPDMGQAVRSHWPITVVKNKKDVESYVLANLVENYAHLNLEAAADGPSDNIPS</sequence>
<keyword evidence="1" id="KW-0539">Nucleus</keyword>
<dbReference type="GO" id="GO:0006351">
    <property type="term" value="P:DNA-templated transcription"/>
    <property type="evidence" value="ECO:0007669"/>
    <property type="project" value="InterPro"/>
</dbReference>
<dbReference type="GO" id="GO:0008270">
    <property type="term" value="F:zinc ion binding"/>
    <property type="evidence" value="ECO:0007669"/>
    <property type="project" value="InterPro"/>
</dbReference>
<organism evidence="4 5">
    <name type="scientific">Lophiostoma macrostomum CBS 122681</name>
    <dbReference type="NCBI Taxonomy" id="1314788"/>
    <lineage>
        <taxon>Eukaryota</taxon>
        <taxon>Fungi</taxon>
        <taxon>Dikarya</taxon>
        <taxon>Ascomycota</taxon>
        <taxon>Pezizomycotina</taxon>
        <taxon>Dothideomycetes</taxon>
        <taxon>Pleosporomycetidae</taxon>
        <taxon>Pleosporales</taxon>
        <taxon>Lophiostomataceae</taxon>
        <taxon>Lophiostoma</taxon>
    </lineage>
</organism>
<evidence type="ECO:0000256" key="2">
    <source>
        <dbReference type="SAM" id="MobiDB-lite"/>
    </source>
</evidence>
<dbReference type="AlphaFoldDB" id="A0A6A6SZ66"/>
<dbReference type="CDD" id="cd12148">
    <property type="entry name" value="fungal_TF_MHR"/>
    <property type="match status" value="1"/>
</dbReference>
<dbReference type="InterPro" id="IPR053187">
    <property type="entry name" value="Notoamide_regulator"/>
</dbReference>
<dbReference type="GO" id="GO:0003677">
    <property type="term" value="F:DNA binding"/>
    <property type="evidence" value="ECO:0007669"/>
    <property type="project" value="InterPro"/>
</dbReference>
<keyword evidence="5" id="KW-1185">Reference proteome</keyword>
<feature type="region of interest" description="Disordered" evidence="2">
    <location>
        <begin position="1"/>
        <end position="29"/>
    </location>
</feature>
<name>A0A6A6SZ66_9PLEO</name>